<dbReference type="Proteomes" id="UP001054945">
    <property type="component" value="Unassembled WGS sequence"/>
</dbReference>
<proteinExistence type="predicted"/>
<feature type="region of interest" description="Disordered" evidence="1">
    <location>
        <begin position="60"/>
        <end position="82"/>
    </location>
</feature>
<gene>
    <name evidence="2" type="ORF">CEXT_233981</name>
</gene>
<sequence length="82" mass="9005">MCGLPCLFRPSGRKPCLNFLIFSPVDGGKLFVFASDNPASSSASSNLLFFLGKPKMQEAVPSKKHRNEKNNFIKKVKDETAA</sequence>
<protein>
    <submittedName>
        <fullName evidence="2">Uncharacterized protein</fullName>
    </submittedName>
</protein>
<accession>A0AAV4X433</accession>
<evidence type="ECO:0000313" key="2">
    <source>
        <dbReference type="EMBL" id="GIY88534.1"/>
    </source>
</evidence>
<organism evidence="2 3">
    <name type="scientific">Caerostris extrusa</name>
    <name type="common">Bark spider</name>
    <name type="synonym">Caerostris bankana</name>
    <dbReference type="NCBI Taxonomy" id="172846"/>
    <lineage>
        <taxon>Eukaryota</taxon>
        <taxon>Metazoa</taxon>
        <taxon>Ecdysozoa</taxon>
        <taxon>Arthropoda</taxon>
        <taxon>Chelicerata</taxon>
        <taxon>Arachnida</taxon>
        <taxon>Araneae</taxon>
        <taxon>Araneomorphae</taxon>
        <taxon>Entelegynae</taxon>
        <taxon>Araneoidea</taxon>
        <taxon>Araneidae</taxon>
        <taxon>Caerostris</taxon>
    </lineage>
</organism>
<dbReference type="EMBL" id="BPLR01017074">
    <property type="protein sequence ID" value="GIY88534.1"/>
    <property type="molecule type" value="Genomic_DNA"/>
</dbReference>
<keyword evidence="3" id="KW-1185">Reference proteome</keyword>
<reference evidence="2 3" key="1">
    <citation type="submission" date="2021-06" db="EMBL/GenBank/DDBJ databases">
        <title>Caerostris extrusa draft genome.</title>
        <authorList>
            <person name="Kono N."/>
            <person name="Arakawa K."/>
        </authorList>
    </citation>
    <scope>NUCLEOTIDE SEQUENCE [LARGE SCALE GENOMIC DNA]</scope>
</reference>
<evidence type="ECO:0000256" key="1">
    <source>
        <dbReference type="SAM" id="MobiDB-lite"/>
    </source>
</evidence>
<comment type="caution">
    <text evidence="2">The sequence shown here is derived from an EMBL/GenBank/DDBJ whole genome shotgun (WGS) entry which is preliminary data.</text>
</comment>
<evidence type="ECO:0000313" key="3">
    <source>
        <dbReference type="Proteomes" id="UP001054945"/>
    </source>
</evidence>
<dbReference type="AlphaFoldDB" id="A0AAV4X433"/>
<feature type="compositionally biased region" description="Basic and acidic residues" evidence="1">
    <location>
        <begin position="68"/>
        <end position="82"/>
    </location>
</feature>
<name>A0AAV4X433_CAEEX</name>